<dbReference type="PANTHER" id="PTHR20930:SF0">
    <property type="entry name" value="PROTEIN ILRUN"/>
    <property type="match status" value="1"/>
</dbReference>
<keyword evidence="3" id="KW-1185">Reference proteome</keyword>
<dbReference type="InterPro" id="IPR039517">
    <property type="entry name" value="C6orf106_UBA-like"/>
</dbReference>
<gene>
    <name evidence="2" type="ORF">Ae201684_014444</name>
</gene>
<dbReference type="InterPro" id="IPR013783">
    <property type="entry name" value="Ig-like_fold"/>
</dbReference>
<evidence type="ECO:0000313" key="3">
    <source>
        <dbReference type="Proteomes" id="UP000481153"/>
    </source>
</evidence>
<comment type="caution">
    <text evidence="2">The sequence shown here is derived from an EMBL/GenBank/DDBJ whole genome shotgun (WGS) entry which is preliminary data.</text>
</comment>
<evidence type="ECO:0000259" key="1">
    <source>
        <dbReference type="Pfam" id="PF16158"/>
    </source>
</evidence>
<dbReference type="PANTHER" id="PTHR20930">
    <property type="entry name" value="OVARIAN CARCINOMA ANTIGEN CA125-RELATED"/>
    <property type="match status" value="1"/>
</dbReference>
<organism evidence="2 3">
    <name type="scientific">Aphanomyces euteiches</name>
    <dbReference type="NCBI Taxonomy" id="100861"/>
    <lineage>
        <taxon>Eukaryota</taxon>
        <taxon>Sar</taxon>
        <taxon>Stramenopiles</taxon>
        <taxon>Oomycota</taxon>
        <taxon>Saprolegniomycetes</taxon>
        <taxon>Saprolegniales</taxon>
        <taxon>Verrucalvaceae</taxon>
        <taxon>Aphanomyces</taxon>
    </lineage>
</organism>
<name>A0A6G0WK25_9STRA</name>
<dbReference type="CDD" id="cd14947">
    <property type="entry name" value="NBR1_like"/>
    <property type="match status" value="1"/>
</dbReference>
<dbReference type="Gene3D" id="2.60.40.10">
    <property type="entry name" value="Immunoglobulins"/>
    <property type="match status" value="1"/>
</dbReference>
<reference evidence="2 3" key="1">
    <citation type="submission" date="2019-07" db="EMBL/GenBank/DDBJ databases">
        <title>Genomics analysis of Aphanomyces spp. identifies a new class of oomycete effector associated with host adaptation.</title>
        <authorList>
            <person name="Gaulin E."/>
        </authorList>
    </citation>
    <scope>NUCLEOTIDE SEQUENCE [LARGE SCALE GENOMIC DNA]</scope>
    <source>
        <strain evidence="2 3">ATCC 201684</strain>
    </source>
</reference>
<dbReference type="InterPro" id="IPR032350">
    <property type="entry name" value="Nbr1_FW"/>
</dbReference>
<evidence type="ECO:0000313" key="2">
    <source>
        <dbReference type="EMBL" id="KAF0727619.1"/>
    </source>
</evidence>
<dbReference type="AlphaFoldDB" id="A0A6G0WK25"/>
<sequence length="220" mass="24592">MSMAEPDDLLRMFQSITTKDHDDLIQQFSKILQCDESTSNFYLESSNWNVETAVNMYLSTAPTTTSTFIDPMDGYTDTRALPDARFLSDLSAAQSAQFLPHQPVHLHLIFQNSGTTTWPTSTSLVLSQGFHFNAPTQVHVDPVEAGATVDINLHLTMPAESGTHYGNWRLMWEGGYFGDPVWVVLTVVDEKPKDAMAGMDEEAMEIVDGDMYDQAQDMEL</sequence>
<dbReference type="VEuPathDB" id="FungiDB:AeMF1_020670"/>
<dbReference type="Pfam" id="PF14555">
    <property type="entry name" value="UBA_4"/>
    <property type="match status" value="1"/>
</dbReference>
<dbReference type="EMBL" id="VJMJ01000193">
    <property type="protein sequence ID" value="KAF0727619.1"/>
    <property type="molecule type" value="Genomic_DNA"/>
</dbReference>
<dbReference type="CDD" id="cd14349">
    <property type="entry name" value="UBA_CF106"/>
    <property type="match status" value="1"/>
</dbReference>
<protein>
    <recommendedName>
        <fullName evidence="1">Nbr1 FW domain-containing protein</fullName>
    </recommendedName>
</protein>
<proteinExistence type="predicted"/>
<accession>A0A6G0WK25</accession>
<dbReference type="SUPFAM" id="SSF46934">
    <property type="entry name" value="UBA-like"/>
    <property type="match status" value="1"/>
</dbReference>
<dbReference type="Gene3D" id="1.10.8.10">
    <property type="entry name" value="DNA helicase RuvA subunit, C-terminal domain"/>
    <property type="match status" value="1"/>
</dbReference>
<dbReference type="InterPro" id="IPR009060">
    <property type="entry name" value="UBA-like_sf"/>
</dbReference>
<dbReference type="Proteomes" id="UP000481153">
    <property type="component" value="Unassembled WGS sequence"/>
</dbReference>
<feature type="domain" description="Nbr1 FW" evidence="1">
    <location>
        <begin position="96"/>
        <end position="187"/>
    </location>
</feature>
<dbReference type="Pfam" id="PF16158">
    <property type="entry name" value="N_BRCA1_IG"/>
    <property type="match status" value="1"/>
</dbReference>